<proteinExistence type="predicted"/>
<evidence type="ECO:0000313" key="2">
    <source>
        <dbReference type="Proteomes" id="UP001234602"/>
    </source>
</evidence>
<dbReference type="AlphaFoldDB" id="A0AAW7IHW1"/>
<organism evidence="1 2">
    <name type="scientific">Peribacillus simplex</name>
    <dbReference type="NCBI Taxonomy" id="1478"/>
    <lineage>
        <taxon>Bacteria</taxon>
        <taxon>Bacillati</taxon>
        <taxon>Bacillota</taxon>
        <taxon>Bacilli</taxon>
        <taxon>Bacillales</taxon>
        <taxon>Bacillaceae</taxon>
        <taxon>Peribacillus</taxon>
    </lineage>
</organism>
<reference evidence="1" key="1">
    <citation type="submission" date="2023-06" db="EMBL/GenBank/DDBJ databases">
        <title>Comparative genomics of Bacillaceae isolates and their secondary metabolite potential.</title>
        <authorList>
            <person name="Song L."/>
            <person name="Nielsen L.J."/>
            <person name="Mohite O."/>
            <person name="Xu X."/>
            <person name="Weber T."/>
            <person name="Kovacs A.T."/>
        </authorList>
    </citation>
    <scope>NUCLEOTIDE SEQUENCE</scope>
    <source>
        <strain evidence="1">D8_B_37</strain>
    </source>
</reference>
<gene>
    <name evidence="1" type="ORF">QUF89_21385</name>
</gene>
<dbReference type="EMBL" id="JAUCEY010000008">
    <property type="protein sequence ID" value="MDM5454681.1"/>
    <property type="molecule type" value="Genomic_DNA"/>
</dbReference>
<dbReference type="RefSeq" id="WP_289320766.1">
    <property type="nucleotide sequence ID" value="NZ_JAUCEY010000008.1"/>
</dbReference>
<evidence type="ECO:0000313" key="1">
    <source>
        <dbReference type="EMBL" id="MDM5454681.1"/>
    </source>
</evidence>
<name>A0AAW7IHW1_9BACI</name>
<accession>A0AAW7IHW1</accession>
<sequence length="62" mass="7195">MASGKLKLATGVIYPIEKAADDHAEMNARKLKESGFYKLNENKEYIPNELYTPLLIRFHLYH</sequence>
<comment type="caution">
    <text evidence="1">The sequence shown here is derived from an EMBL/GenBank/DDBJ whole genome shotgun (WGS) entry which is preliminary data.</text>
</comment>
<dbReference type="Proteomes" id="UP001234602">
    <property type="component" value="Unassembled WGS sequence"/>
</dbReference>
<protein>
    <submittedName>
        <fullName evidence="1">Uncharacterized protein</fullName>
    </submittedName>
</protein>